<feature type="binding site" evidence="11">
    <location>
        <position position="121"/>
    </location>
    <ligand>
        <name>(6S)-5-formyl-5,6,7,8-tetrahydrofolate</name>
        <dbReference type="ChEBI" id="CHEBI:57457"/>
    </ligand>
</feature>
<feature type="binding site" evidence="11">
    <location>
        <position position="231"/>
    </location>
    <ligand>
        <name>Mg(2+)</name>
        <dbReference type="ChEBI" id="CHEBI:18420"/>
    </ligand>
</feature>
<evidence type="ECO:0000256" key="12">
    <source>
        <dbReference type="RuleBase" id="RU003313"/>
    </source>
</evidence>
<dbReference type="InterPro" id="IPR025867">
    <property type="entry name" value="MnmE_helical"/>
</dbReference>
<dbReference type="NCBIfam" id="NF003661">
    <property type="entry name" value="PRK05291.1-3"/>
    <property type="match status" value="1"/>
</dbReference>
<dbReference type="EC" id="3.6.-.-" evidence="11"/>
<evidence type="ECO:0000256" key="5">
    <source>
        <dbReference type="ARBA" id="ARBA00022723"/>
    </source>
</evidence>
<dbReference type="STRING" id="314283.MED297_05779"/>
<dbReference type="InterPro" id="IPR018948">
    <property type="entry name" value="GTP-bd_TrmE_N"/>
</dbReference>
<evidence type="ECO:0000256" key="10">
    <source>
        <dbReference type="ARBA" id="ARBA00023134"/>
    </source>
</evidence>
<dbReference type="Gene3D" id="1.20.120.430">
    <property type="entry name" value="tRNA modification GTPase MnmE domain 2"/>
    <property type="match status" value="1"/>
</dbReference>
<protein>
    <recommendedName>
        <fullName evidence="11">tRNA modification GTPase MnmE</fullName>
        <ecNumber evidence="11">3.6.-.-</ecNumber>
    </recommendedName>
</protein>
<reference evidence="14 15" key="1">
    <citation type="submission" date="2006-02" db="EMBL/GenBank/DDBJ databases">
        <authorList>
            <person name="Pinhassi J."/>
            <person name="Pedros-Alio C."/>
            <person name="Ferriera S."/>
            <person name="Johnson J."/>
            <person name="Kravitz S."/>
            <person name="Halpern A."/>
            <person name="Remington K."/>
            <person name="Beeson K."/>
            <person name="Tran B."/>
            <person name="Rogers Y.-H."/>
            <person name="Friedman R."/>
            <person name="Venter J.C."/>
        </authorList>
    </citation>
    <scope>NUCLEOTIDE SEQUENCE [LARGE SCALE GENOMIC DNA]</scope>
    <source>
        <strain evidence="14 15">MED297</strain>
    </source>
</reference>
<sequence>MIASNDTITAIATPPGRGGVGIVRVSGKAATAVAEKILKKRPEPRYAHYGPFYHPTQGDVIDEGIALFFPGPNSFTGEDVLELQGHGGPVILELLLEAVCSLGCRLARPGEFSERAFLNDKIDLTQAEAIADLIDASSREAARSAVRSLQGDFSNAVHQLVEQLIQLRIYVEAAIDFPEEEIDFLSDGKVETDLRQVMSQLADVQATANQGSLMRDGMTVVIAGRPNAGKSSLLNALSGQERAIVTDIAGTTRDVLKEHIHIDGMPLHIIDTAGLRDAPDAVERIGVERAWAEIETADRILLMVDATDTDAVDPETIWPDFMHRLPERAQLTVIRNKIDQTGEAAGLNMDSAVPVIRLSAQNRAGVNHLRDHLKQLMGFEGNHESGFIARKRHLDALLRAAEALDNGLAQLLGPAAGELLAEDLRVAQNALNEITGEFSPDDLLGRIFSSFCIGK</sequence>
<dbReference type="Proteomes" id="UP000005953">
    <property type="component" value="Unassembled WGS sequence"/>
</dbReference>
<dbReference type="PANTHER" id="PTHR42714:SF2">
    <property type="entry name" value="TRNA MODIFICATION GTPASE GTPBP3, MITOCHONDRIAL"/>
    <property type="match status" value="1"/>
</dbReference>
<dbReference type="GO" id="GO:0003924">
    <property type="term" value="F:GTPase activity"/>
    <property type="evidence" value="ECO:0007669"/>
    <property type="project" value="UniProtKB-UniRule"/>
</dbReference>
<dbReference type="InterPro" id="IPR006073">
    <property type="entry name" value="GTP-bd"/>
</dbReference>
<dbReference type="EMBL" id="AAOE01000007">
    <property type="protein sequence ID" value="EAR09834.1"/>
    <property type="molecule type" value="Genomic_DNA"/>
</dbReference>
<dbReference type="FunFam" id="3.40.50.300:FF:000249">
    <property type="entry name" value="tRNA modification GTPase MnmE"/>
    <property type="match status" value="1"/>
</dbReference>
<keyword evidence="8 11" id="KW-0460">Magnesium</keyword>
<evidence type="ECO:0000256" key="3">
    <source>
        <dbReference type="ARBA" id="ARBA00022490"/>
    </source>
</evidence>
<dbReference type="CDD" id="cd14858">
    <property type="entry name" value="TrmE_N"/>
    <property type="match status" value="1"/>
</dbReference>
<dbReference type="GO" id="GO:0002098">
    <property type="term" value="P:tRNA wobble uridine modification"/>
    <property type="evidence" value="ECO:0007669"/>
    <property type="project" value="TreeGrafter"/>
</dbReference>
<feature type="binding site" evidence="11">
    <location>
        <position position="252"/>
    </location>
    <ligand>
        <name>Mg(2+)</name>
        <dbReference type="ChEBI" id="CHEBI:18420"/>
    </ligand>
</feature>
<keyword evidence="4 11" id="KW-0819">tRNA processing</keyword>
<feature type="binding site" evidence="11">
    <location>
        <position position="246"/>
    </location>
    <ligand>
        <name>K(+)</name>
        <dbReference type="ChEBI" id="CHEBI:29103"/>
    </ligand>
</feature>
<evidence type="ECO:0000256" key="9">
    <source>
        <dbReference type="ARBA" id="ARBA00022958"/>
    </source>
</evidence>
<feature type="binding site" evidence="11">
    <location>
        <position position="248"/>
    </location>
    <ligand>
        <name>K(+)</name>
        <dbReference type="ChEBI" id="CHEBI:29103"/>
    </ligand>
</feature>
<dbReference type="RefSeq" id="WP_008048327.1">
    <property type="nucleotide sequence ID" value="NZ_CH724155.1"/>
</dbReference>
<dbReference type="InterPro" id="IPR004520">
    <property type="entry name" value="GTPase_MnmE"/>
</dbReference>
<dbReference type="GO" id="GO:0005525">
    <property type="term" value="F:GTP binding"/>
    <property type="evidence" value="ECO:0007669"/>
    <property type="project" value="UniProtKB-UniRule"/>
</dbReference>
<dbReference type="InterPro" id="IPR027368">
    <property type="entry name" value="MnmE_dom2"/>
</dbReference>
<feature type="binding site" evidence="11">
    <location>
        <begin position="271"/>
        <end position="274"/>
    </location>
    <ligand>
        <name>GTP</name>
        <dbReference type="ChEBI" id="CHEBI:37565"/>
    </ligand>
</feature>
<keyword evidence="10 11" id="KW-0342">GTP-binding</keyword>
<feature type="binding site" evidence="11">
    <location>
        <position position="82"/>
    </location>
    <ligand>
        <name>(6S)-5-formyl-5,6,7,8-tetrahydrofolate</name>
        <dbReference type="ChEBI" id="CHEBI:57457"/>
    </ligand>
</feature>
<dbReference type="SUPFAM" id="SSF116878">
    <property type="entry name" value="TrmE connector domain"/>
    <property type="match status" value="1"/>
</dbReference>
<feature type="domain" description="TrmE-type G" evidence="13">
    <location>
        <begin position="217"/>
        <end position="378"/>
    </location>
</feature>
<keyword evidence="6 11" id="KW-0547">Nucleotide-binding</keyword>
<dbReference type="NCBIfam" id="TIGR00231">
    <property type="entry name" value="small_GTP"/>
    <property type="match status" value="1"/>
</dbReference>
<evidence type="ECO:0000259" key="13">
    <source>
        <dbReference type="PROSITE" id="PS51709"/>
    </source>
</evidence>
<organism evidence="14 15">
    <name type="scientific">Reinekea blandensis MED297</name>
    <dbReference type="NCBI Taxonomy" id="314283"/>
    <lineage>
        <taxon>Bacteria</taxon>
        <taxon>Pseudomonadati</taxon>
        <taxon>Pseudomonadota</taxon>
        <taxon>Gammaproteobacteria</taxon>
        <taxon>Oceanospirillales</taxon>
        <taxon>Saccharospirillaceae</taxon>
        <taxon>Reinekea</taxon>
    </lineage>
</organism>
<keyword evidence="3 11" id="KW-0963">Cytoplasm</keyword>
<comment type="subcellular location">
    <subcellularLocation>
        <location evidence="1 11">Cytoplasm</location>
    </subcellularLocation>
</comment>
<dbReference type="Gene3D" id="3.30.1360.120">
    <property type="entry name" value="Probable tRNA modification gtpase trme, domain 1"/>
    <property type="match status" value="1"/>
</dbReference>
<dbReference type="InterPro" id="IPR027266">
    <property type="entry name" value="TrmE/GcvT-like"/>
</dbReference>
<comment type="cofactor">
    <cofactor evidence="11">
        <name>K(+)</name>
        <dbReference type="ChEBI" id="CHEBI:29103"/>
    </cofactor>
    <text evidence="11">Binds 1 potassium ion per subunit.</text>
</comment>
<dbReference type="Pfam" id="PF10396">
    <property type="entry name" value="TrmE_N"/>
    <property type="match status" value="1"/>
</dbReference>
<dbReference type="NCBIfam" id="TIGR00450">
    <property type="entry name" value="mnmE_trmE_thdF"/>
    <property type="match status" value="1"/>
</dbReference>
<dbReference type="Pfam" id="PF01926">
    <property type="entry name" value="MMR_HSR1"/>
    <property type="match status" value="1"/>
</dbReference>
<dbReference type="FunFam" id="3.30.1360.120:FF:000001">
    <property type="entry name" value="tRNA modification GTPase MnmE"/>
    <property type="match status" value="1"/>
</dbReference>
<evidence type="ECO:0000256" key="4">
    <source>
        <dbReference type="ARBA" id="ARBA00022694"/>
    </source>
</evidence>
<accession>A4BD90</accession>
<comment type="caution">
    <text evidence="11">Lacks conserved residue(s) required for the propagation of feature annotation.</text>
</comment>
<gene>
    <name evidence="11" type="primary">mnmE</name>
    <name evidence="11" type="synonym">trmE</name>
    <name evidence="14" type="ORF">MED297_05779</name>
</gene>
<comment type="function">
    <text evidence="11">Exhibits a very high intrinsic GTPase hydrolysis rate. Involved in the addition of a carboxymethylaminomethyl (cmnm) group at the wobble position (U34) of certain tRNAs, forming tRNA-cmnm(5)s(2)U34.</text>
</comment>
<evidence type="ECO:0000256" key="11">
    <source>
        <dbReference type="HAMAP-Rule" id="MF_00379"/>
    </source>
</evidence>
<keyword evidence="5 11" id="KW-0479">Metal-binding</keyword>
<comment type="similarity">
    <text evidence="2 11 12">Belongs to the TRAFAC class TrmE-Era-EngA-EngB-Septin-like GTPase superfamily. TrmE GTPase family.</text>
</comment>
<dbReference type="SUPFAM" id="SSF52540">
    <property type="entry name" value="P-loop containing nucleoside triphosphate hydrolases"/>
    <property type="match status" value="1"/>
</dbReference>
<dbReference type="HOGENOM" id="CLU_019624_4_1_6"/>
<evidence type="ECO:0000313" key="14">
    <source>
        <dbReference type="EMBL" id="EAR09834.1"/>
    </source>
</evidence>
<dbReference type="GO" id="GO:0030488">
    <property type="term" value="P:tRNA methylation"/>
    <property type="evidence" value="ECO:0007669"/>
    <property type="project" value="TreeGrafter"/>
</dbReference>
<comment type="caution">
    <text evidence="14">The sequence shown here is derived from an EMBL/GenBank/DDBJ whole genome shotgun (WGS) entry which is preliminary data.</text>
</comment>
<dbReference type="HAMAP" id="MF_00379">
    <property type="entry name" value="GTPase_MnmE"/>
    <property type="match status" value="1"/>
</dbReference>
<evidence type="ECO:0000256" key="1">
    <source>
        <dbReference type="ARBA" id="ARBA00004496"/>
    </source>
</evidence>
<name>A4BD90_9GAMM</name>
<keyword evidence="9 11" id="KW-0630">Potassium</keyword>
<dbReference type="GO" id="GO:0046872">
    <property type="term" value="F:metal ion binding"/>
    <property type="evidence" value="ECO:0007669"/>
    <property type="project" value="UniProtKB-KW"/>
</dbReference>
<evidence type="ECO:0000313" key="15">
    <source>
        <dbReference type="Proteomes" id="UP000005953"/>
    </source>
</evidence>
<dbReference type="Pfam" id="PF12631">
    <property type="entry name" value="MnmE_helical"/>
    <property type="match status" value="1"/>
</dbReference>
<evidence type="ECO:0000256" key="7">
    <source>
        <dbReference type="ARBA" id="ARBA00022801"/>
    </source>
</evidence>
<evidence type="ECO:0000256" key="8">
    <source>
        <dbReference type="ARBA" id="ARBA00022842"/>
    </source>
</evidence>
<dbReference type="InterPro" id="IPR005225">
    <property type="entry name" value="Small_GTP-bd"/>
</dbReference>
<feature type="binding site" evidence="11">
    <location>
        <position position="24"/>
    </location>
    <ligand>
        <name>(6S)-5-formyl-5,6,7,8-tetrahydrofolate</name>
        <dbReference type="ChEBI" id="CHEBI:57457"/>
    </ligand>
</feature>
<feature type="binding site" evidence="11">
    <location>
        <position position="227"/>
    </location>
    <ligand>
        <name>K(+)</name>
        <dbReference type="ChEBI" id="CHEBI:29103"/>
    </ligand>
</feature>
<dbReference type="Gene3D" id="3.40.50.300">
    <property type="entry name" value="P-loop containing nucleotide triphosphate hydrolases"/>
    <property type="match status" value="1"/>
</dbReference>
<evidence type="ECO:0000256" key="6">
    <source>
        <dbReference type="ARBA" id="ARBA00022741"/>
    </source>
</evidence>
<dbReference type="InterPro" id="IPR027417">
    <property type="entry name" value="P-loop_NTPase"/>
</dbReference>
<feature type="binding site" evidence="11">
    <location>
        <position position="455"/>
    </location>
    <ligand>
        <name>(6S)-5-formyl-5,6,7,8-tetrahydrofolate</name>
        <dbReference type="ChEBI" id="CHEBI:57457"/>
    </ligand>
</feature>
<dbReference type="InterPro" id="IPR031168">
    <property type="entry name" value="G_TrmE"/>
</dbReference>
<feature type="binding site" evidence="11">
    <location>
        <begin position="227"/>
        <end position="232"/>
    </location>
    <ligand>
        <name>GTP</name>
        <dbReference type="ChEBI" id="CHEBI:37565"/>
    </ligand>
</feature>
<keyword evidence="7 11" id="KW-0378">Hydrolase</keyword>
<dbReference type="CDD" id="cd04164">
    <property type="entry name" value="trmE"/>
    <property type="match status" value="1"/>
</dbReference>
<dbReference type="PROSITE" id="PS51709">
    <property type="entry name" value="G_TRME"/>
    <property type="match status" value="1"/>
</dbReference>
<dbReference type="PANTHER" id="PTHR42714">
    <property type="entry name" value="TRNA MODIFICATION GTPASE GTPBP3"/>
    <property type="match status" value="1"/>
</dbReference>
<keyword evidence="15" id="KW-1185">Reference proteome</keyword>
<dbReference type="AlphaFoldDB" id="A4BD90"/>
<proteinExistence type="inferred from homology"/>
<feature type="binding site" evidence="11">
    <location>
        <begin position="246"/>
        <end position="252"/>
    </location>
    <ligand>
        <name>GTP</name>
        <dbReference type="ChEBI" id="CHEBI:37565"/>
    </ligand>
</feature>
<comment type="subunit">
    <text evidence="11">Homodimer. Heterotetramer of two MnmE and two MnmG subunits.</text>
</comment>
<dbReference type="GO" id="GO:0005829">
    <property type="term" value="C:cytosol"/>
    <property type="evidence" value="ECO:0007669"/>
    <property type="project" value="TreeGrafter"/>
</dbReference>
<evidence type="ECO:0000256" key="2">
    <source>
        <dbReference type="ARBA" id="ARBA00011043"/>
    </source>
</evidence>
<feature type="binding site" evidence="11">
    <location>
        <position position="251"/>
    </location>
    <ligand>
        <name>K(+)</name>
        <dbReference type="ChEBI" id="CHEBI:29103"/>
    </ligand>
</feature>